<dbReference type="InterPro" id="IPR036188">
    <property type="entry name" value="FAD/NAD-bd_sf"/>
</dbReference>
<dbReference type="SUPFAM" id="SSF56425">
    <property type="entry name" value="Succinate dehydrogenase/fumarate reductase flavoprotein, catalytic domain"/>
    <property type="match status" value="1"/>
</dbReference>
<dbReference type="AlphaFoldDB" id="A0A6J7K8Q1"/>
<dbReference type="EMBL" id="CAFBMK010000359">
    <property type="protein sequence ID" value="CAB4952410.1"/>
    <property type="molecule type" value="Genomic_DNA"/>
</dbReference>
<organism evidence="6">
    <name type="scientific">freshwater metagenome</name>
    <dbReference type="NCBI Taxonomy" id="449393"/>
    <lineage>
        <taxon>unclassified sequences</taxon>
        <taxon>metagenomes</taxon>
        <taxon>ecological metagenomes</taxon>
    </lineage>
</organism>
<dbReference type="GO" id="GO:0008202">
    <property type="term" value="P:steroid metabolic process"/>
    <property type="evidence" value="ECO:0007669"/>
    <property type="project" value="UniProtKB-ARBA"/>
</dbReference>
<evidence type="ECO:0000256" key="4">
    <source>
        <dbReference type="ARBA" id="ARBA00023002"/>
    </source>
</evidence>
<evidence type="ECO:0000256" key="1">
    <source>
        <dbReference type="ARBA" id="ARBA00001974"/>
    </source>
</evidence>
<feature type="domain" description="FAD-dependent oxidoreductase 2 FAD-binding" evidence="5">
    <location>
        <begin position="15"/>
        <end position="432"/>
    </location>
</feature>
<evidence type="ECO:0000259" key="5">
    <source>
        <dbReference type="Pfam" id="PF00890"/>
    </source>
</evidence>
<evidence type="ECO:0000256" key="3">
    <source>
        <dbReference type="ARBA" id="ARBA00022827"/>
    </source>
</evidence>
<keyword evidence="2" id="KW-0285">Flavoprotein</keyword>
<dbReference type="GO" id="GO:0016491">
    <property type="term" value="F:oxidoreductase activity"/>
    <property type="evidence" value="ECO:0007669"/>
    <property type="project" value="UniProtKB-KW"/>
</dbReference>
<dbReference type="Gene3D" id="3.90.700.10">
    <property type="entry name" value="Succinate dehydrogenase/fumarate reductase flavoprotein, catalytic domain"/>
    <property type="match status" value="1"/>
</dbReference>
<dbReference type="Gene3D" id="3.50.50.60">
    <property type="entry name" value="FAD/NAD(P)-binding domain"/>
    <property type="match status" value="1"/>
</dbReference>
<comment type="cofactor">
    <cofactor evidence="1">
        <name>FAD</name>
        <dbReference type="ChEBI" id="CHEBI:57692"/>
    </cofactor>
</comment>
<evidence type="ECO:0000313" key="6">
    <source>
        <dbReference type="EMBL" id="CAB4952410.1"/>
    </source>
</evidence>
<dbReference type="PANTHER" id="PTHR43400:SF10">
    <property type="entry name" value="3-OXOSTEROID 1-DEHYDROGENASE"/>
    <property type="match status" value="1"/>
</dbReference>
<evidence type="ECO:0000256" key="2">
    <source>
        <dbReference type="ARBA" id="ARBA00022630"/>
    </source>
</evidence>
<dbReference type="InterPro" id="IPR050315">
    <property type="entry name" value="FAD-oxidoreductase_2"/>
</dbReference>
<dbReference type="Pfam" id="PF00890">
    <property type="entry name" value="FAD_binding_2"/>
    <property type="match status" value="1"/>
</dbReference>
<dbReference type="InterPro" id="IPR003953">
    <property type="entry name" value="FAD-dep_OxRdtase_2_FAD-bd"/>
</dbReference>
<name>A0A6J7K8Q1_9ZZZZ</name>
<dbReference type="InterPro" id="IPR027477">
    <property type="entry name" value="Succ_DH/fumarate_Rdtase_cat_sf"/>
</dbReference>
<keyword evidence="3" id="KW-0274">FAD</keyword>
<gene>
    <name evidence="6" type="ORF">UFOPK3564_03566</name>
</gene>
<keyword evidence="4" id="KW-0560">Oxidoreductase</keyword>
<reference evidence="6" key="1">
    <citation type="submission" date="2020-05" db="EMBL/GenBank/DDBJ databases">
        <authorList>
            <person name="Chiriac C."/>
            <person name="Salcher M."/>
            <person name="Ghai R."/>
            <person name="Kavagutti S V."/>
        </authorList>
    </citation>
    <scope>NUCLEOTIDE SEQUENCE</scope>
</reference>
<sequence length="465" mass="48692">MPQINTTGDFDTEVDVLVVGAGGAGLVAALAAHAAGATVAVVEKHDRAGGNTALSTGSVPGGGTRYQAEAGIEDSPERMAEDLLRQSGPHEAEWLTRQLAAQSAPMVEWLREDVGIELELITDYKHVGHSVPRLHAPRSRKGQDLVDDLVRALEEREIPLVLGHPVEDLLLDDDGAVSGVLVRGDRVAETRLGAPNVVLAANGFAGNRDMVREYCPDVADAEYFGAHGSTGEAVAWVRDLGAKLENIGAYQGYAAVAYPHGSITSWTTVEMGGVLVNPDGERFGDETIGYSGFAADVIANGGAAWVLFDERIRDYVAGNELEFRELVELGGVRTAENPRELARFFGLPEDALAATVEQTARDAAGSADRFGRTDFGFGPLQAPYAMCRTTPGLFHTQGGAAIDADARPLRADGTQIPRIFATGGVAVGISGRTGGRGYSSGNGLLTAMGLGRVAGAAAANVPLPR</sequence>
<accession>A0A6J7K8Q1</accession>
<dbReference type="PRINTS" id="PR00411">
    <property type="entry name" value="PNDRDTASEI"/>
</dbReference>
<dbReference type="SUPFAM" id="SSF51905">
    <property type="entry name" value="FAD/NAD(P)-binding domain"/>
    <property type="match status" value="1"/>
</dbReference>
<protein>
    <submittedName>
        <fullName evidence="6">Unannotated protein</fullName>
    </submittedName>
</protein>
<proteinExistence type="predicted"/>
<dbReference type="PANTHER" id="PTHR43400">
    <property type="entry name" value="FUMARATE REDUCTASE"/>
    <property type="match status" value="1"/>
</dbReference>